<dbReference type="Proteomes" id="UP000283634">
    <property type="component" value="Unassembled WGS sequence"/>
</dbReference>
<dbReference type="SUPFAM" id="SSF51905">
    <property type="entry name" value="FAD/NAD(P)-binding domain"/>
    <property type="match status" value="1"/>
</dbReference>
<dbReference type="InterPro" id="IPR036188">
    <property type="entry name" value="FAD/NAD-bd_sf"/>
</dbReference>
<dbReference type="OrthoDB" id="7777654at2759"/>
<dbReference type="RefSeq" id="XP_029240358.1">
    <property type="nucleotide sequence ID" value="XM_029379836.1"/>
</dbReference>
<sequence length="121" mass="13503">MVGVHTAYELAQLGFRVIVFEQCRAIGLGATQYAFPFVGVGLLQPYIHTIRMGRKLLRGTLAVICPDIISAEDSWNSFFFFGCYPPLVMGTSLEYTHGGPGDVIHEQFVKVERWRCGGSRM</sequence>
<dbReference type="AlphaFoldDB" id="A0A422NSC4"/>
<proteinExistence type="predicted"/>
<organism evidence="1 2">
    <name type="scientific">Trypanosoma rangeli</name>
    <dbReference type="NCBI Taxonomy" id="5698"/>
    <lineage>
        <taxon>Eukaryota</taxon>
        <taxon>Discoba</taxon>
        <taxon>Euglenozoa</taxon>
        <taxon>Kinetoplastea</taxon>
        <taxon>Metakinetoplastina</taxon>
        <taxon>Trypanosomatida</taxon>
        <taxon>Trypanosomatidae</taxon>
        <taxon>Trypanosoma</taxon>
        <taxon>Herpetosoma</taxon>
    </lineage>
</organism>
<reference evidence="1 2" key="1">
    <citation type="journal article" date="2018" name="BMC Genomics">
        <title>Genomic comparison of Trypanosoma conorhini and Trypanosoma rangeli to Trypanosoma cruzi strains of high and low virulence.</title>
        <authorList>
            <person name="Bradwell K.R."/>
            <person name="Koparde V.N."/>
            <person name="Matveyev A.V."/>
            <person name="Serrano M.G."/>
            <person name="Alves J.M."/>
            <person name="Parikh H."/>
            <person name="Huang B."/>
            <person name="Lee V."/>
            <person name="Espinosa-Alvarez O."/>
            <person name="Ortiz P.A."/>
            <person name="Costa-Martins A.G."/>
            <person name="Teixeira M.M."/>
            <person name="Buck G.A."/>
        </authorList>
    </citation>
    <scope>NUCLEOTIDE SEQUENCE [LARGE SCALE GENOMIC DNA]</scope>
    <source>
        <strain evidence="1 2">AM80</strain>
    </source>
</reference>
<evidence type="ECO:0008006" key="3">
    <source>
        <dbReference type="Google" id="ProtNLM"/>
    </source>
</evidence>
<dbReference type="GeneID" id="40326778"/>
<name>A0A422NSC4_TRYRA</name>
<dbReference type="EMBL" id="MKGL01000067">
    <property type="protein sequence ID" value="RNF08385.1"/>
    <property type="molecule type" value="Genomic_DNA"/>
</dbReference>
<evidence type="ECO:0000313" key="2">
    <source>
        <dbReference type="Proteomes" id="UP000283634"/>
    </source>
</evidence>
<evidence type="ECO:0000313" key="1">
    <source>
        <dbReference type="EMBL" id="RNF08385.1"/>
    </source>
</evidence>
<accession>A0A422NSC4</accession>
<protein>
    <recommendedName>
        <fullName evidence="3">FAD dependent oxidoreductase domain-containing protein</fullName>
    </recommendedName>
</protein>
<keyword evidence="2" id="KW-1185">Reference proteome</keyword>
<gene>
    <name evidence="1" type="ORF">TraAM80_02845</name>
</gene>
<comment type="caution">
    <text evidence="1">The sequence shown here is derived from an EMBL/GenBank/DDBJ whole genome shotgun (WGS) entry which is preliminary data.</text>
</comment>